<dbReference type="GO" id="GO:0000242">
    <property type="term" value="C:pericentriolar material"/>
    <property type="evidence" value="ECO:0007669"/>
    <property type="project" value="TreeGrafter"/>
</dbReference>
<dbReference type="Proteomes" id="UP000664940">
    <property type="component" value="Unassembled WGS sequence"/>
</dbReference>
<dbReference type="GO" id="GO:0071539">
    <property type="term" value="P:protein localization to centrosome"/>
    <property type="evidence" value="ECO:0007669"/>
    <property type="project" value="InterPro"/>
</dbReference>
<evidence type="ECO:0000313" key="2">
    <source>
        <dbReference type="Proteomes" id="UP000664940"/>
    </source>
</evidence>
<dbReference type="PANTHER" id="PTHR16029:SF11">
    <property type="entry name" value="CENTROSOMAL PROTEIN OF 192 KDA"/>
    <property type="match status" value="1"/>
</dbReference>
<gene>
    <name evidence="1" type="ORF">HJG60_002651</name>
</gene>
<dbReference type="GO" id="GO:0090307">
    <property type="term" value="P:mitotic spindle assembly"/>
    <property type="evidence" value="ECO:0007669"/>
    <property type="project" value="TreeGrafter"/>
</dbReference>
<proteinExistence type="predicted"/>
<sequence length="159" mass="17440">MEDFRGIADESFPSFLTNSLLGNSGILENVTFSSNLGLPVAVSTLARNGASTDNRYSDIQASYLVEGRFSVPSESSPSSQNEAEPRAKLQLSFQDDDCVSRRKNHIESQHLSDAVLKELAFPSDLAKTEEKETKTAESFQSEDPCVRILPLEQVQGPEV</sequence>
<organism evidence="1 2">
    <name type="scientific">Phyllostomus discolor</name>
    <name type="common">pale spear-nosed bat</name>
    <dbReference type="NCBI Taxonomy" id="89673"/>
    <lineage>
        <taxon>Eukaryota</taxon>
        <taxon>Metazoa</taxon>
        <taxon>Chordata</taxon>
        <taxon>Craniata</taxon>
        <taxon>Vertebrata</taxon>
        <taxon>Euteleostomi</taxon>
        <taxon>Mammalia</taxon>
        <taxon>Eutheria</taxon>
        <taxon>Laurasiatheria</taxon>
        <taxon>Chiroptera</taxon>
        <taxon>Yangochiroptera</taxon>
        <taxon>Phyllostomidae</taxon>
        <taxon>Phyllostominae</taxon>
        <taxon>Phyllostomus</taxon>
    </lineage>
</organism>
<comment type="caution">
    <text evidence="1">The sequence shown here is derived from an EMBL/GenBank/DDBJ whole genome shotgun (WGS) entry which is preliminary data.</text>
</comment>
<name>A0A834DPN6_9CHIR</name>
<protein>
    <submittedName>
        <fullName evidence="1">Centrosomal protein 192</fullName>
    </submittedName>
</protein>
<dbReference type="GO" id="GO:0005737">
    <property type="term" value="C:cytoplasm"/>
    <property type="evidence" value="ECO:0007669"/>
    <property type="project" value="TreeGrafter"/>
</dbReference>
<evidence type="ECO:0000313" key="1">
    <source>
        <dbReference type="EMBL" id="KAF6087589.1"/>
    </source>
</evidence>
<dbReference type="GO" id="GO:0090222">
    <property type="term" value="P:centrosome-templated microtubule nucleation"/>
    <property type="evidence" value="ECO:0007669"/>
    <property type="project" value="InterPro"/>
</dbReference>
<accession>A0A834DPN6</accession>
<dbReference type="GO" id="GO:0019901">
    <property type="term" value="F:protein kinase binding"/>
    <property type="evidence" value="ECO:0007669"/>
    <property type="project" value="TreeGrafter"/>
</dbReference>
<dbReference type="EMBL" id="JABVXQ010000010">
    <property type="protein sequence ID" value="KAF6087589.1"/>
    <property type="molecule type" value="Genomic_DNA"/>
</dbReference>
<dbReference type="InterPro" id="IPR039103">
    <property type="entry name" value="Spd-2/CEP192"/>
</dbReference>
<dbReference type="PANTHER" id="PTHR16029">
    <property type="entry name" value="CENTROSOMAL PROTEIN OF 192 KDA"/>
    <property type="match status" value="1"/>
</dbReference>
<dbReference type="GO" id="GO:0051298">
    <property type="term" value="P:centrosome duplication"/>
    <property type="evidence" value="ECO:0007669"/>
    <property type="project" value="InterPro"/>
</dbReference>
<dbReference type="AlphaFoldDB" id="A0A834DPN6"/>
<dbReference type="GO" id="GO:0005814">
    <property type="term" value="C:centriole"/>
    <property type="evidence" value="ECO:0007669"/>
    <property type="project" value="TreeGrafter"/>
</dbReference>
<reference evidence="1 2" key="1">
    <citation type="journal article" date="2020" name="Nature">
        <title>Six reference-quality genomes reveal evolution of bat adaptations.</title>
        <authorList>
            <person name="Jebb D."/>
            <person name="Huang Z."/>
            <person name="Pippel M."/>
            <person name="Hughes G.M."/>
            <person name="Lavrichenko K."/>
            <person name="Devanna P."/>
            <person name="Winkler S."/>
            <person name="Jermiin L.S."/>
            <person name="Skirmuntt E.C."/>
            <person name="Katzourakis A."/>
            <person name="Burkitt-Gray L."/>
            <person name="Ray D.A."/>
            <person name="Sullivan K.A.M."/>
            <person name="Roscito J.G."/>
            <person name="Kirilenko B.M."/>
            <person name="Davalos L.M."/>
            <person name="Corthals A.P."/>
            <person name="Power M.L."/>
            <person name="Jones G."/>
            <person name="Ransome R.D."/>
            <person name="Dechmann D.K.N."/>
            <person name="Locatelli A.G."/>
            <person name="Puechmaille S.J."/>
            <person name="Fedrigo O."/>
            <person name="Jarvis E.D."/>
            <person name="Hiller M."/>
            <person name="Vernes S.C."/>
            <person name="Myers E.W."/>
            <person name="Teeling E.C."/>
        </authorList>
    </citation>
    <scope>NUCLEOTIDE SEQUENCE [LARGE SCALE GENOMIC DNA]</scope>
    <source>
        <strain evidence="1">Bat1K_MPI-CBG_1</strain>
    </source>
</reference>